<evidence type="ECO:0000256" key="1">
    <source>
        <dbReference type="SAM" id="MobiDB-lite"/>
    </source>
</evidence>
<accession>A0AAE0YC72</accession>
<name>A0AAE0YC72_9GAST</name>
<comment type="caution">
    <text evidence="2">The sequence shown here is derived from an EMBL/GenBank/DDBJ whole genome shotgun (WGS) entry which is preliminary data.</text>
</comment>
<sequence>MNSVHTILARDTSAGCVMPGEWSQAASPRTRFRMEESSRQSSSLEAHSHLGHCPTRGSSHRTRCPETRQAEVADQTATTAILLHTCQLRQGLPLSNPPSHMSVAAGTATLKSAFTYVSCGRDCHSQIGLHTCQLRQGLPLSNPPSHISVAAETAFSQIRLHTCMSVAAGTATLKSAFLHISCCRDCHSQIRLHSYFRRFT</sequence>
<organism evidence="2 3">
    <name type="scientific">Elysia crispata</name>
    <name type="common">lettuce slug</name>
    <dbReference type="NCBI Taxonomy" id="231223"/>
    <lineage>
        <taxon>Eukaryota</taxon>
        <taxon>Metazoa</taxon>
        <taxon>Spiralia</taxon>
        <taxon>Lophotrochozoa</taxon>
        <taxon>Mollusca</taxon>
        <taxon>Gastropoda</taxon>
        <taxon>Heterobranchia</taxon>
        <taxon>Euthyneura</taxon>
        <taxon>Panpulmonata</taxon>
        <taxon>Sacoglossa</taxon>
        <taxon>Placobranchoidea</taxon>
        <taxon>Plakobranchidae</taxon>
        <taxon>Elysia</taxon>
    </lineage>
</organism>
<evidence type="ECO:0000313" key="3">
    <source>
        <dbReference type="Proteomes" id="UP001283361"/>
    </source>
</evidence>
<protein>
    <submittedName>
        <fullName evidence="2">Uncharacterized protein</fullName>
    </submittedName>
</protein>
<feature type="region of interest" description="Disordered" evidence="1">
    <location>
        <begin position="27"/>
        <end position="67"/>
    </location>
</feature>
<dbReference type="EMBL" id="JAWDGP010006465">
    <property type="protein sequence ID" value="KAK3740638.1"/>
    <property type="molecule type" value="Genomic_DNA"/>
</dbReference>
<evidence type="ECO:0000313" key="2">
    <source>
        <dbReference type="EMBL" id="KAK3740638.1"/>
    </source>
</evidence>
<gene>
    <name evidence="2" type="ORF">RRG08_025457</name>
</gene>
<proteinExistence type="predicted"/>
<dbReference type="Proteomes" id="UP001283361">
    <property type="component" value="Unassembled WGS sequence"/>
</dbReference>
<dbReference type="AlphaFoldDB" id="A0AAE0YC72"/>
<keyword evidence="3" id="KW-1185">Reference proteome</keyword>
<reference evidence="2" key="1">
    <citation type="journal article" date="2023" name="G3 (Bethesda)">
        <title>A reference genome for the long-term kleptoplast-retaining sea slug Elysia crispata morphotype clarki.</title>
        <authorList>
            <person name="Eastman K.E."/>
            <person name="Pendleton A.L."/>
            <person name="Shaikh M.A."/>
            <person name="Suttiyut T."/>
            <person name="Ogas R."/>
            <person name="Tomko P."/>
            <person name="Gavelis G."/>
            <person name="Widhalm J.R."/>
            <person name="Wisecaver J.H."/>
        </authorList>
    </citation>
    <scope>NUCLEOTIDE SEQUENCE</scope>
    <source>
        <strain evidence="2">ECLA1</strain>
    </source>
</reference>